<protein>
    <submittedName>
        <fullName evidence="2">Transposase-like zinc ribbon protein</fullName>
    </submittedName>
</protein>
<dbReference type="Pfam" id="PF12760">
    <property type="entry name" value="Zn_ribbon_IS1595"/>
    <property type="match status" value="1"/>
</dbReference>
<reference evidence="2 3" key="1">
    <citation type="submission" date="2018-05" db="EMBL/GenBank/DDBJ databases">
        <title>Genomic Encyclopedia of Type Strains, Phase IV (KMG-IV): sequencing the most valuable type-strain genomes for metagenomic binning, comparative biology and taxonomic classification.</title>
        <authorList>
            <person name="Goeker M."/>
        </authorList>
    </citation>
    <scope>NUCLEOTIDE SEQUENCE [LARGE SCALE GENOMIC DNA]</scope>
    <source>
        <strain evidence="2 3">DSM 22999</strain>
    </source>
</reference>
<dbReference type="EMBL" id="QENU01000004">
    <property type="protein sequence ID" value="PVX39840.1"/>
    <property type="molecule type" value="Genomic_DNA"/>
</dbReference>
<dbReference type="InterPro" id="IPR024445">
    <property type="entry name" value="Tnp_ISXO2-like"/>
</dbReference>
<dbReference type="Proteomes" id="UP000245909">
    <property type="component" value="Unassembled WGS sequence"/>
</dbReference>
<comment type="caution">
    <text evidence="2">The sequence shown here is derived from an EMBL/GenBank/DDBJ whole genome shotgun (WGS) entry which is preliminary data.</text>
</comment>
<dbReference type="AlphaFoldDB" id="A0A2U0T890"/>
<dbReference type="NCBIfam" id="NF033547">
    <property type="entry name" value="transpos_IS1595"/>
    <property type="match status" value="1"/>
</dbReference>
<dbReference type="RefSeq" id="WP_116631553.1">
    <property type="nucleotide sequence ID" value="NZ_QENU01000004.1"/>
</dbReference>
<evidence type="ECO:0000259" key="1">
    <source>
        <dbReference type="SMART" id="SM01126"/>
    </source>
</evidence>
<accession>A0A2U0T890</accession>
<organism evidence="2 3">
    <name type="scientific">Alitibacter langaaensis DSM 22999</name>
    <dbReference type="NCBI Taxonomy" id="1122935"/>
    <lineage>
        <taxon>Bacteria</taxon>
        <taxon>Pseudomonadati</taxon>
        <taxon>Pseudomonadota</taxon>
        <taxon>Gammaproteobacteria</taxon>
        <taxon>Pasteurellales</taxon>
        <taxon>Pasteurellaceae</taxon>
        <taxon>Alitibacter</taxon>
    </lineage>
</organism>
<name>A0A2U0T890_9PAST</name>
<dbReference type="OrthoDB" id="5365332at2"/>
<dbReference type="SMART" id="SM01126">
    <property type="entry name" value="DDE_Tnp_IS1595"/>
    <property type="match status" value="1"/>
</dbReference>
<sequence length="346" mass="40274">MAQHFLLSNKARTLSPIKIATLSDDKAFSLLCELRWGSETVVTCPKCGCRHQAYFIASRKQWRCKVNSCRHTFSVTSGTIFANHKLLIQTYLYAIALFVNAVKGVSALQMARDLNIEYKSAYVLLHKIRKALLEQREFATFSGEVDIDGTYIHPAPRKANKKIDRIDYRLKENQNPEKRCILVAREHYTAEEKAKNPLYRGAKSTQVAVTFGETQSTVKRFADKFVERGTRINTDESHAYDVLMPFYDLCTVNHKEEYSSDLGVTNNQAESYFARFKRMYYGQMHKMSNAYLLNYANEVAYREDNRRVSNGSQFRDILEKCLTTHNETEWNHYWQRETAYQEVIFH</sequence>
<dbReference type="Pfam" id="PF12762">
    <property type="entry name" value="DDE_Tnp_IS1595"/>
    <property type="match status" value="1"/>
</dbReference>
<evidence type="ECO:0000313" key="2">
    <source>
        <dbReference type="EMBL" id="PVX39840.1"/>
    </source>
</evidence>
<gene>
    <name evidence="2" type="ORF">C8D76_10441</name>
</gene>
<proteinExistence type="predicted"/>
<dbReference type="InterPro" id="IPR024442">
    <property type="entry name" value="Transposase_Zn_ribbon"/>
</dbReference>
<feature type="domain" description="ISXO2-like transposase" evidence="1">
    <location>
        <begin position="140"/>
        <end position="304"/>
    </location>
</feature>
<evidence type="ECO:0000313" key="3">
    <source>
        <dbReference type="Proteomes" id="UP000245909"/>
    </source>
</evidence>
<keyword evidence="3" id="KW-1185">Reference proteome</keyword>